<dbReference type="EMBL" id="JANQDX010000020">
    <property type="protein sequence ID" value="KAL0903675.1"/>
    <property type="molecule type" value="Genomic_DNA"/>
</dbReference>
<evidence type="ECO:0000256" key="6">
    <source>
        <dbReference type="SAM" id="Phobius"/>
    </source>
</evidence>
<dbReference type="CDD" id="cd09917">
    <property type="entry name" value="F-box_SF"/>
    <property type="match status" value="1"/>
</dbReference>
<dbReference type="FunFam" id="6.10.140.2220:FF:000033">
    <property type="entry name" value="Predicted protein"/>
    <property type="match status" value="1"/>
</dbReference>
<comment type="caution">
    <text evidence="8">The sequence shown here is derived from an EMBL/GenBank/DDBJ whole genome shotgun (WGS) entry which is preliminary data.</text>
</comment>
<keyword evidence="1" id="KW-0479">Metal-binding</keyword>
<feature type="domain" description="MYND-type" evidence="7">
    <location>
        <begin position="271"/>
        <end position="313"/>
    </location>
</feature>
<evidence type="ECO:0000256" key="4">
    <source>
        <dbReference type="PROSITE-ProRule" id="PRU00134"/>
    </source>
</evidence>
<feature type="region of interest" description="Disordered" evidence="5">
    <location>
        <begin position="1"/>
        <end position="39"/>
    </location>
</feature>
<feature type="compositionally biased region" description="Polar residues" evidence="5">
    <location>
        <begin position="30"/>
        <end position="39"/>
    </location>
</feature>
<dbReference type="SUPFAM" id="SSF144232">
    <property type="entry name" value="HIT/MYND zinc finger-like"/>
    <property type="match status" value="1"/>
</dbReference>
<dbReference type="Gene3D" id="1.25.40.10">
    <property type="entry name" value="Tetratricopeptide repeat domain"/>
    <property type="match status" value="1"/>
</dbReference>
<dbReference type="Pfam" id="PF23310">
    <property type="entry name" value="TPR_27"/>
    <property type="match status" value="1"/>
</dbReference>
<evidence type="ECO:0000313" key="8">
    <source>
        <dbReference type="EMBL" id="KAL0903675.1"/>
    </source>
</evidence>
<dbReference type="InterPro" id="IPR036047">
    <property type="entry name" value="F-box-like_dom_sf"/>
</dbReference>
<feature type="transmembrane region" description="Helical" evidence="6">
    <location>
        <begin position="116"/>
        <end position="138"/>
    </location>
</feature>
<dbReference type="Gene3D" id="6.10.140.2220">
    <property type="match status" value="1"/>
</dbReference>
<dbReference type="InterPro" id="IPR057136">
    <property type="entry name" value="At2g35280_TPR_dom"/>
</dbReference>
<dbReference type="GO" id="GO:0008270">
    <property type="term" value="F:zinc ion binding"/>
    <property type="evidence" value="ECO:0007669"/>
    <property type="project" value="UniProtKB-KW"/>
</dbReference>
<dbReference type="Pfam" id="PF01753">
    <property type="entry name" value="zf-MYND"/>
    <property type="match status" value="1"/>
</dbReference>
<dbReference type="AlphaFoldDB" id="A0ABD0TVC8"/>
<evidence type="ECO:0000259" key="7">
    <source>
        <dbReference type="PROSITE" id="PS50865"/>
    </source>
</evidence>
<evidence type="ECO:0000313" key="9">
    <source>
        <dbReference type="Proteomes" id="UP001552299"/>
    </source>
</evidence>
<accession>A0ABD0TVC8</accession>
<keyword evidence="6" id="KW-0812">Transmembrane</keyword>
<reference evidence="8 9" key="1">
    <citation type="journal article" date="2024" name="Plant Biotechnol. J.">
        <title>Dendrobium thyrsiflorum genome and its molecular insights into genes involved in important horticultural traits.</title>
        <authorList>
            <person name="Chen B."/>
            <person name="Wang J.Y."/>
            <person name="Zheng P.J."/>
            <person name="Li K.L."/>
            <person name="Liang Y.M."/>
            <person name="Chen X.F."/>
            <person name="Zhang C."/>
            <person name="Zhao X."/>
            <person name="He X."/>
            <person name="Zhang G.Q."/>
            <person name="Liu Z.J."/>
            <person name="Xu Q."/>
        </authorList>
    </citation>
    <scope>NUCLEOTIDE SEQUENCE [LARGE SCALE GENOMIC DNA]</scope>
    <source>
        <strain evidence="8">GZMU011</strain>
    </source>
</reference>
<gene>
    <name evidence="8" type="ORF">M5K25_028073</name>
</gene>
<dbReference type="Proteomes" id="UP001552299">
    <property type="component" value="Unassembled WGS sequence"/>
</dbReference>
<dbReference type="InterPro" id="IPR002893">
    <property type="entry name" value="Znf_MYND"/>
</dbReference>
<proteinExistence type="predicted"/>
<dbReference type="SUPFAM" id="SSF81383">
    <property type="entry name" value="F-box domain"/>
    <property type="match status" value="1"/>
</dbReference>
<keyword evidence="3" id="KW-0862">Zinc</keyword>
<protein>
    <recommendedName>
        <fullName evidence="7">MYND-type domain-containing protein</fullName>
    </recommendedName>
</protein>
<name>A0ABD0TVC8_DENTH</name>
<evidence type="ECO:0000256" key="2">
    <source>
        <dbReference type="ARBA" id="ARBA00022771"/>
    </source>
</evidence>
<keyword evidence="6" id="KW-0472">Membrane</keyword>
<evidence type="ECO:0000256" key="5">
    <source>
        <dbReference type="SAM" id="MobiDB-lite"/>
    </source>
</evidence>
<evidence type="ECO:0000256" key="3">
    <source>
        <dbReference type="ARBA" id="ARBA00022833"/>
    </source>
</evidence>
<evidence type="ECO:0000256" key="1">
    <source>
        <dbReference type="ARBA" id="ARBA00022723"/>
    </source>
</evidence>
<dbReference type="SUPFAM" id="SSF81901">
    <property type="entry name" value="HCP-like"/>
    <property type="match status" value="1"/>
</dbReference>
<dbReference type="InterPro" id="IPR011990">
    <property type="entry name" value="TPR-like_helical_dom_sf"/>
</dbReference>
<dbReference type="PANTHER" id="PTHR46758:SF2">
    <property type="entry name" value="OJ1485_B09.11 PROTEIN"/>
    <property type="match status" value="1"/>
</dbReference>
<keyword evidence="2 4" id="KW-0863">Zinc-finger</keyword>
<keyword evidence="6" id="KW-1133">Transmembrane helix</keyword>
<organism evidence="8 9">
    <name type="scientific">Dendrobium thyrsiflorum</name>
    <name type="common">Pinecone-like raceme dendrobium</name>
    <name type="synonym">Orchid</name>
    <dbReference type="NCBI Taxonomy" id="117978"/>
    <lineage>
        <taxon>Eukaryota</taxon>
        <taxon>Viridiplantae</taxon>
        <taxon>Streptophyta</taxon>
        <taxon>Embryophyta</taxon>
        <taxon>Tracheophyta</taxon>
        <taxon>Spermatophyta</taxon>
        <taxon>Magnoliopsida</taxon>
        <taxon>Liliopsida</taxon>
        <taxon>Asparagales</taxon>
        <taxon>Orchidaceae</taxon>
        <taxon>Epidendroideae</taxon>
        <taxon>Malaxideae</taxon>
        <taxon>Dendrobiinae</taxon>
        <taxon>Dendrobium</taxon>
    </lineage>
</organism>
<keyword evidence="9" id="KW-1185">Reference proteome</keyword>
<feature type="compositionally biased region" description="Basic residues" evidence="5">
    <location>
        <begin position="1"/>
        <end position="11"/>
    </location>
</feature>
<sequence length="350" mass="38589">MERRTSQRRKVAALLQPKAPRVTRKRRRSSSPVHSKGETTGNEIAGDFFYWMPDDLVITILSKLSSTASRPSDFINAILSCKRFRLLCLTKLVLSRASVRVLAVKAKNWSDSAHRFLWCCCMAGNMNACYMLGMIRFYCLGSRLTGISLLAKAAIGFHARALYSLAIIQFNGSGGSKRQKDLQAGVAFCARAASLGHLNALREFGHCLQDGYGVRQNILQGRRCLIHVYYNEITGEVKTDKEPHPVNVFMADWFAHRPGTLEKEDLRLCSNKGCGRPETRMYEFRRCSLCGTVNYCSRACQAMDWKISHKMRCTAGLVRLRIPAAFPAVAAAGGGGGDGGDGGAVEPAPV</sequence>
<dbReference type="PROSITE" id="PS50865">
    <property type="entry name" value="ZF_MYND_2"/>
    <property type="match status" value="1"/>
</dbReference>
<dbReference type="InterPro" id="IPR044508">
    <property type="entry name" value="At5g50450/At1g67340-like"/>
</dbReference>
<dbReference type="PANTHER" id="PTHR46758">
    <property type="entry name" value="MYND DOMAIN-CONTAINING"/>
    <property type="match status" value="1"/>
</dbReference>